<keyword evidence="2 4" id="KW-0863">Zinc-finger</keyword>
<dbReference type="SUPFAM" id="SSF90229">
    <property type="entry name" value="CCCH zinc finger"/>
    <property type="match status" value="1"/>
</dbReference>
<reference evidence="8" key="1">
    <citation type="submission" date="2016-06" db="UniProtKB">
        <authorList>
            <consortium name="WormBaseParasite"/>
        </authorList>
    </citation>
    <scope>IDENTIFICATION</scope>
</reference>
<dbReference type="STRING" id="42157.A0A182ECQ9"/>
<evidence type="ECO:0000256" key="2">
    <source>
        <dbReference type="ARBA" id="ARBA00022771"/>
    </source>
</evidence>
<dbReference type="Pfam" id="PF00642">
    <property type="entry name" value="zf-CCCH"/>
    <property type="match status" value="1"/>
</dbReference>
<dbReference type="EMBL" id="UYRW01001670">
    <property type="protein sequence ID" value="VDK79775.1"/>
    <property type="molecule type" value="Genomic_DNA"/>
</dbReference>
<keyword evidence="3 4" id="KW-0862">Zinc</keyword>
<keyword evidence="1 4" id="KW-0479">Metal-binding</keyword>
<evidence type="ECO:0000256" key="4">
    <source>
        <dbReference type="PROSITE-ProRule" id="PRU00723"/>
    </source>
</evidence>
<feature type="domain" description="C3H1-type" evidence="5">
    <location>
        <begin position="206"/>
        <end position="233"/>
    </location>
</feature>
<dbReference type="Gene3D" id="4.10.1000.10">
    <property type="entry name" value="Zinc finger, CCCH-type"/>
    <property type="match status" value="1"/>
</dbReference>
<dbReference type="AlphaFoldDB" id="A0A182ECQ9"/>
<sequence>MTTMFSHPEPDDTIVDHQLSEMPSLPSQAEPFLPTLSPAIPPPQGTVYFQPPYVFPDGLPQPVFCEQPNVPSLLENNSTEEAEPEVSSDAIYYPPLSIPIPFPPPVQPVPFFSPNISPIPVVFVLPPFPYISVPGNALPFSSYQNWLKTNATSHSPTIRKTPRKNYILSTGAHQSSLKFSGDDDCRNFQRDNANRSESMYQNTLNNYRTRLCINFKNGHCSYGEKCRFIHQQTSDEIMKTKFSANAPEFVPKVNAMHAKPNTPFTSLDLVPLNRLHNSMPVSLLTKSQNNNLDVKEWPITSTGRKVSCRHDFSLGYRRPSVIDGPHSLPGC</sequence>
<evidence type="ECO:0000313" key="7">
    <source>
        <dbReference type="Proteomes" id="UP000271087"/>
    </source>
</evidence>
<evidence type="ECO:0000259" key="5">
    <source>
        <dbReference type="PROSITE" id="PS50103"/>
    </source>
</evidence>
<dbReference type="OrthoDB" id="410307at2759"/>
<feature type="zinc finger region" description="C3H1-type" evidence="4">
    <location>
        <begin position="206"/>
        <end position="233"/>
    </location>
</feature>
<dbReference type="GO" id="GO:0008270">
    <property type="term" value="F:zinc ion binding"/>
    <property type="evidence" value="ECO:0007669"/>
    <property type="project" value="UniProtKB-KW"/>
</dbReference>
<evidence type="ECO:0000313" key="8">
    <source>
        <dbReference type="WBParaSite" id="nOo.2.0.1.t05854-RA"/>
    </source>
</evidence>
<dbReference type="WBParaSite" id="nOo.2.0.1.t05854-RA">
    <property type="protein sequence ID" value="nOo.2.0.1.t05854-RA"/>
    <property type="gene ID" value="nOo.2.0.1.g05854"/>
</dbReference>
<gene>
    <name evidence="6" type="ORF">NOO_LOCUS5854</name>
</gene>
<dbReference type="InterPro" id="IPR036855">
    <property type="entry name" value="Znf_CCCH_sf"/>
</dbReference>
<dbReference type="PROSITE" id="PS50103">
    <property type="entry name" value="ZF_C3H1"/>
    <property type="match status" value="1"/>
</dbReference>
<name>A0A182ECQ9_ONCOC</name>
<protein>
    <submittedName>
        <fullName evidence="8">C3H1-type domain-containing protein</fullName>
    </submittedName>
</protein>
<evidence type="ECO:0000256" key="1">
    <source>
        <dbReference type="ARBA" id="ARBA00022723"/>
    </source>
</evidence>
<reference evidence="6 7" key="2">
    <citation type="submission" date="2018-08" db="EMBL/GenBank/DDBJ databases">
        <authorList>
            <person name="Laetsch R D."/>
            <person name="Stevens L."/>
            <person name="Kumar S."/>
            <person name="Blaxter L. M."/>
        </authorList>
    </citation>
    <scope>NUCLEOTIDE SEQUENCE [LARGE SCALE GENOMIC DNA]</scope>
</reference>
<keyword evidence="7" id="KW-1185">Reference proteome</keyword>
<proteinExistence type="predicted"/>
<dbReference type="SMART" id="SM00356">
    <property type="entry name" value="ZnF_C3H1"/>
    <property type="match status" value="1"/>
</dbReference>
<dbReference type="Proteomes" id="UP000271087">
    <property type="component" value="Unassembled WGS sequence"/>
</dbReference>
<evidence type="ECO:0000256" key="3">
    <source>
        <dbReference type="ARBA" id="ARBA00022833"/>
    </source>
</evidence>
<evidence type="ECO:0000313" key="6">
    <source>
        <dbReference type="EMBL" id="VDK79775.1"/>
    </source>
</evidence>
<organism evidence="8">
    <name type="scientific">Onchocerca ochengi</name>
    <name type="common">Filarial nematode worm</name>
    <dbReference type="NCBI Taxonomy" id="42157"/>
    <lineage>
        <taxon>Eukaryota</taxon>
        <taxon>Metazoa</taxon>
        <taxon>Ecdysozoa</taxon>
        <taxon>Nematoda</taxon>
        <taxon>Chromadorea</taxon>
        <taxon>Rhabditida</taxon>
        <taxon>Spirurina</taxon>
        <taxon>Spiruromorpha</taxon>
        <taxon>Filarioidea</taxon>
        <taxon>Onchocercidae</taxon>
        <taxon>Onchocerca</taxon>
    </lineage>
</organism>
<dbReference type="InterPro" id="IPR000571">
    <property type="entry name" value="Znf_CCCH"/>
</dbReference>
<accession>A0A182ECQ9</accession>